<dbReference type="AlphaFoldDB" id="E0W5D0"/>
<dbReference type="KEGG" id="psoj:PHYSODRAFT_286092"/>
<organism evidence="3">
    <name type="scientific">Phytophthora sojae</name>
    <name type="common">Soybean stem and root rot agent</name>
    <name type="synonym">Phytophthora megasperma f. sp. glycines</name>
    <dbReference type="NCBI Taxonomy" id="67593"/>
    <lineage>
        <taxon>Eukaryota</taxon>
        <taxon>Sar</taxon>
        <taxon>Stramenopiles</taxon>
        <taxon>Oomycota</taxon>
        <taxon>Peronosporomycetes</taxon>
        <taxon>Peronosporales</taxon>
        <taxon>Peronosporaceae</taxon>
        <taxon>Phytophthora</taxon>
    </lineage>
</organism>
<dbReference type="SMR" id="E0W5D0"/>
<evidence type="ECO:0000313" key="3">
    <source>
        <dbReference type="EMBL" id="AEK81255.1"/>
    </source>
</evidence>
<reference evidence="3" key="1">
    <citation type="journal article" date="2011" name="Plant Cell">
        <title>Transcriptional programming and functional interactions within the Phytophthora sojae RXLR effector repertoire.</title>
        <authorList>
            <person name="Wang Q."/>
            <person name="Han C."/>
            <person name="Ferreira A.O."/>
            <person name="Yu X."/>
            <person name="Ye W."/>
            <person name="Tripathy S."/>
            <person name="Kale S.D."/>
            <person name="Gu B."/>
            <person name="Sheng Y."/>
            <person name="Sui Y."/>
            <person name="Wang X."/>
            <person name="Zhang Z."/>
            <person name="Cheng B."/>
            <person name="Dong S."/>
            <person name="Shan W."/>
            <person name="Zheng X."/>
            <person name="Dou D."/>
            <person name="Tyler B.M."/>
            <person name="Wang Y."/>
        </authorList>
    </citation>
    <scope>NUCLEOTIDE SEQUENCE</scope>
    <source>
        <strain evidence="1">P7064</strain>
        <strain evidence="2">P7074</strain>
        <strain evidence="3">P7076</strain>
    </source>
</reference>
<dbReference type="EMBL" id="JN254440">
    <property type="protein sequence ID" value="AEK81253.1"/>
    <property type="molecule type" value="Genomic_DNA"/>
</dbReference>
<dbReference type="RefSeq" id="XP_009527678.1">
    <property type="nucleotide sequence ID" value="XM_009529383.1"/>
</dbReference>
<protein>
    <submittedName>
        <fullName evidence="3">Avh363</fullName>
    </submittedName>
</protein>
<sequence>MSSRFFGFPRASRLIGPWTPVFISDSTETLPSRQACFLVLLLAIFASAQVACAGTGSDRMLTTASARRYLKGADADTEERLRILGLNKLKSVFKKTPNAMKTLEATPALVKPLQDPKFSKTSTLRW</sequence>
<proteinExistence type="predicted"/>
<dbReference type="VEuPathDB" id="FungiDB:PHYSODRAFT_286092"/>
<evidence type="ECO:0000313" key="1">
    <source>
        <dbReference type="EMBL" id="AEK81253.1"/>
    </source>
</evidence>
<evidence type="ECO:0000313" key="2">
    <source>
        <dbReference type="EMBL" id="AEK81254.1"/>
    </source>
</evidence>
<dbReference type="EMBL" id="JN254442">
    <property type="protein sequence ID" value="AEK81255.1"/>
    <property type="molecule type" value="Genomic_DNA"/>
</dbReference>
<dbReference type="EMBL" id="JN254441">
    <property type="protein sequence ID" value="AEK81254.1"/>
    <property type="molecule type" value="Genomic_DNA"/>
</dbReference>
<name>E0W5D0_PHYSO</name>
<accession>E0W5D0</accession>
<gene>
    <name evidence="3" type="primary">Avh</name>
</gene>